<evidence type="ECO:0000313" key="3">
    <source>
        <dbReference type="EMBL" id="KKT81696.1"/>
    </source>
</evidence>
<protein>
    <submittedName>
        <fullName evidence="3">Uncharacterized protein</fullName>
    </submittedName>
</protein>
<feature type="transmembrane region" description="Helical" evidence="1">
    <location>
        <begin position="177"/>
        <end position="194"/>
    </location>
</feature>
<proteinExistence type="predicted"/>
<feature type="signal peptide" evidence="2">
    <location>
        <begin position="1"/>
        <end position="22"/>
    </location>
</feature>
<comment type="caution">
    <text evidence="3">The sequence shown here is derived from an EMBL/GenBank/DDBJ whole genome shotgun (WGS) entry which is preliminary data.</text>
</comment>
<dbReference type="AlphaFoldDB" id="A0A0G1KDA7"/>
<accession>A0A0G1KDA7</accession>
<evidence type="ECO:0000256" key="1">
    <source>
        <dbReference type="SAM" id="Phobius"/>
    </source>
</evidence>
<organism evidence="3 4">
    <name type="scientific">Candidatus Azambacteria bacterium GW2011_GWA1_44_9</name>
    <dbReference type="NCBI Taxonomy" id="1618610"/>
    <lineage>
        <taxon>Bacteria</taxon>
        <taxon>Candidatus Azamiibacteriota</taxon>
    </lineage>
</organism>
<dbReference type="Proteomes" id="UP000034595">
    <property type="component" value="Unassembled WGS sequence"/>
</dbReference>
<evidence type="ECO:0000256" key="2">
    <source>
        <dbReference type="SAM" id="SignalP"/>
    </source>
</evidence>
<feature type="transmembrane region" description="Helical" evidence="1">
    <location>
        <begin position="116"/>
        <end position="139"/>
    </location>
</feature>
<feature type="transmembrane region" description="Helical" evidence="1">
    <location>
        <begin position="206"/>
        <end position="226"/>
    </location>
</feature>
<feature type="transmembrane region" description="Helical" evidence="1">
    <location>
        <begin position="151"/>
        <end position="171"/>
    </location>
</feature>
<keyword evidence="2" id="KW-0732">Signal</keyword>
<keyword evidence="1" id="KW-0472">Membrane</keyword>
<name>A0A0G1KDA7_9BACT</name>
<keyword evidence="1" id="KW-0812">Transmembrane</keyword>
<gene>
    <name evidence="3" type="ORF">UW78_C0006G0061</name>
</gene>
<evidence type="ECO:0000313" key="4">
    <source>
        <dbReference type="Proteomes" id="UP000034595"/>
    </source>
</evidence>
<dbReference type="EMBL" id="LCJQ01000006">
    <property type="protein sequence ID" value="KKT81696.1"/>
    <property type="molecule type" value="Genomic_DNA"/>
</dbReference>
<dbReference type="PROSITE" id="PS51257">
    <property type="entry name" value="PROKAR_LIPOPROTEIN"/>
    <property type="match status" value="1"/>
</dbReference>
<sequence length="227" mass="25423">MKVFVVLLTALLVGCIGNSAFAQIAVEMKQRGEYRYAVSADHWESAGINITDEAQRYIDSIKKAIKSPGEFIPVLTREVPKGMISLFGLKRDLVAYSGVVYYLDNKEVKMINDPTVLSSSVVFSPFIVWWILAFMATFLLNMRHPRFEAPIYDVCASVAAVLGLVFSLLAIKPVAPFLSTFLFAISIAPTVYVIGRQEKKEKGMKYWIASIVLYIMLGVLLSFTYLR</sequence>
<feature type="chain" id="PRO_5002538106" evidence="2">
    <location>
        <begin position="23"/>
        <end position="227"/>
    </location>
</feature>
<reference evidence="3 4" key="1">
    <citation type="journal article" date="2015" name="Nature">
        <title>rRNA introns, odd ribosomes, and small enigmatic genomes across a large radiation of phyla.</title>
        <authorList>
            <person name="Brown C.T."/>
            <person name="Hug L.A."/>
            <person name="Thomas B.C."/>
            <person name="Sharon I."/>
            <person name="Castelle C.J."/>
            <person name="Singh A."/>
            <person name="Wilkins M.J."/>
            <person name="Williams K.H."/>
            <person name="Banfield J.F."/>
        </authorList>
    </citation>
    <scope>NUCLEOTIDE SEQUENCE [LARGE SCALE GENOMIC DNA]</scope>
</reference>
<keyword evidence="1" id="KW-1133">Transmembrane helix</keyword>